<proteinExistence type="predicted"/>
<evidence type="ECO:0008006" key="2">
    <source>
        <dbReference type="Google" id="ProtNLM"/>
    </source>
</evidence>
<reference evidence="1" key="1">
    <citation type="journal article" date="2022" name="Nat. Microbiol.">
        <title>Unique mobile elements and scalable gene flow at the prokaryote-eukaryote boundary revealed by circularized Asgard archaea genomes.</title>
        <authorList>
            <person name="Wu F."/>
            <person name="Speth D.R."/>
            <person name="Philosof A."/>
            <person name="Cremiere A."/>
            <person name="Narayanan A."/>
            <person name="Barco R.A."/>
            <person name="Connon S.A."/>
            <person name="Amend J.P."/>
            <person name="Antoshechkin I.A."/>
            <person name="Orphan V.J."/>
        </authorList>
    </citation>
    <scope>NUCLEOTIDE SEQUENCE</scope>
    <source>
        <strain evidence="1">PM71</strain>
    </source>
</reference>
<accession>A0A9Y1BJU6</accession>
<gene>
    <name evidence="1" type="ORF">K9W45_10280</name>
</gene>
<sequence>MKLPICRIDAQTNTLCRKCKVLYREGKISDLDIEISKLLVDLAKSHKELNDIHFYSSIELEDLVILVVRSQDVPVLSSDYILPELENIAAKKIRFLKKTNDPKKLVESLIDPTPVQNVTVLYIPPFSDKEYKVEINKKYKDKLPISEEVLVQTVSSILGTGVYIEYV</sequence>
<dbReference type="Proteomes" id="UP001201020">
    <property type="component" value="Chromosome"/>
</dbReference>
<dbReference type="AlphaFoldDB" id="A0A9Y1BJU6"/>
<evidence type="ECO:0000313" key="1">
    <source>
        <dbReference type="EMBL" id="UJG40215.1"/>
    </source>
</evidence>
<name>A0A9Y1BJU6_9ARCH</name>
<organism evidence="1">
    <name type="scientific">Candidatus Heimdallarchaeum aukensis</name>
    <dbReference type="NCBI Taxonomy" id="2876573"/>
    <lineage>
        <taxon>Archaea</taxon>
        <taxon>Promethearchaeati</taxon>
        <taxon>Candidatus Heimdallarchaeota</taxon>
        <taxon>Candidatus Heimdallarchaeia (ex Rinke et al. 2021) (nom. nud.)</taxon>
        <taxon>Candidatus Heimdallarchaeales</taxon>
        <taxon>Candidatus Heimdallarchaeaceae</taxon>
        <taxon>Candidatus Heimdallarchaeum</taxon>
    </lineage>
</organism>
<dbReference type="EMBL" id="CP084166">
    <property type="protein sequence ID" value="UJG40215.1"/>
    <property type="molecule type" value="Genomic_DNA"/>
</dbReference>
<protein>
    <recommendedName>
        <fullName evidence="2">Transcription elongation factor NusA</fullName>
    </recommendedName>
</protein>